<dbReference type="EMBL" id="KN818517">
    <property type="protein sequence ID" value="KIL55426.1"/>
    <property type="molecule type" value="Genomic_DNA"/>
</dbReference>
<proteinExistence type="predicted"/>
<reference evidence="2 3" key="1">
    <citation type="submission" date="2014-04" db="EMBL/GenBank/DDBJ databases">
        <title>Evolutionary Origins and Diversification of the Mycorrhizal Mutualists.</title>
        <authorList>
            <consortium name="DOE Joint Genome Institute"/>
            <consortium name="Mycorrhizal Genomics Consortium"/>
            <person name="Kohler A."/>
            <person name="Kuo A."/>
            <person name="Nagy L.G."/>
            <person name="Floudas D."/>
            <person name="Copeland A."/>
            <person name="Barry K.W."/>
            <person name="Cichocki N."/>
            <person name="Veneault-Fourrey C."/>
            <person name="LaButti K."/>
            <person name="Lindquist E.A."/>
            <person name="Lipzen A."/>
            <person name="Lundell T."/>
            <person name="Morin E."/>
            <person name="Murat C."/>
            <person name="Riley R."/>
            <person name="Ohm R."/>
            <person name="Sun H."/>
            <person name="Tunlid A."/>
            <person name="Henrissat B."/>
            <person name="Grigoriev I.V."/>
            <person name="Hibbett D.S."/>
            <person name="Martin F."/>
        </authorList>
    </citation>
    <scope>NUCLEOTIDE SEQUENCE [LARGE SCALE GENOMIC DNA]</scope>
    <source>
        <strain evidence="2 3">Koide BX008</strain>
    </source>
</reference>
<organism evidence="2 3">
    <name type="scientific">Amanita muscaria (strain Koide BX008)</name>
    <dbReference type="NCBI Taxonomy" id="946122"/>
    <lineage>
        <taxon>Eukaryota</taxon>
        <taxon>Fungi</taxon>
        <taxon>Dikarya</taxon>
        <taxon>Basidiomycota</taxon>
        <taxon>Agaricomycotina</taxon>
        <taxon>Agaricomycetes</taxon>
        <taxon>Agaricomycetidae</taxon>
        <taxon>Agaricales</taxon>
        <taxon>Pluteineae</taxon>
        <taxon>Amanitaceae</taxon>
        <taxon>Amanita</taxon>
    </lineage>
</organism>
<dbReference type="HOGENOM" id="CLU_727555_0_0_1"/>
<feature type="region of interest" description="Disordered" evidence="1">
    <location>
        <begin position="1"/>
        <end position="92"/>
    </location>
</feature>
<evidence type="ECO:0000256" key="1">
    <source>
        <dbReference type="SAM" id="MobiDB-lite"/>
    </source>
</evidence>
<dbReference type="AlphaFoldDB" id="A0A0C2WFQ4"/>
<dbReference type="Proteomes" id="UP000054549">
    <property type="component" value="Unassembled WGS sequence"/>
</dbReference>
<evidence type="ECO:0000313" key="2">
    <source>
        <dbReference type="EMBL" id="KIL55426.1"/>
    </source>
</evidence>
<keyword evidence="3" id="KW-1185">Reference proteome</keyword>
<gene>
    <name evidence="2" type="ORF">M378DRAFT_17948</name>
</gene>
<accession>A0A0C2WFQ4</accession>
<evidence type="ECO:0000313" key="3">
    <source>
        <dbReference type="Proteomes" id="UP000054549"/>
    </source>
</evidence>
<feature type="compositionally biased region" description="Polar residues" evidence="1">
    <location>
        <begin position="22"/>
        <end position="33"/>
    </location>
</feature>
<protein>
    <submittedName>
        <fullName evidence="2">Uncharacterized protein</fullName>
    </submittedName>
</protein>
<sequence>MKRANALVSVGKSSRNERELDNTSVSQTDSPAVTDTRPGVSPLPEPLNPVPIPPVDPDPAEMTSNIEKNAKRSFPDDERAKSATLEGERWPISTGSAESQALALAVETREVEALRARSFVKEWHGPDWPTCTSVVNEESVKVEEASPHRLTWTPRVGIPCTEGPFSPVTVVESVLMDTNMLSKVLSVESRSNAPPVDSNSPDVVYAAVDILEAKECQKIISNEDIERKHTLGDERLDKLETKTSQKLFKEGIPNGKLTLHGGRLVKKHHSLESQVVVEKSDKLTYLRSQDGPAVGNATDAADEGVAVSTHRKKLLVVPNPIVIVKSRDLLSRAGPCVSFRRVHVAAAAIDLNGMSNQYSLKVIGKWKTGADGPGFADEYV</sequence>
<feature type="compositionally biased region" description="Basic and acidic residues" evidence="1">
    <location>
        <begin position="68"/>
        <end position="89"/>
    </location>
</feature>
<name>A0A0C2WFQ4_AMAMK</name>
<feature type="compositionally biased region" description="Pro residues" evidence="1">
    <location>
        <begin position="41"/>
        <end position="57"/>
    </location>
</feature>
<dbReference type="InParanoid" id="A0A0C2WFQ4"/>